<evidence type="ECO:0000313" key="5">
    <source>
        <dbReference type="EMBL" id="CAE0153594.1"/>
    </source>
</evidence>
<gene>
    <name evidence="5" type="ORF">PSIN1315_LOCUS14270</name>
</gene>
<dbReference type="InterPro" id="IPR033858">
    <property type="entry name" value="MPN_RPN7_8"/>
</dbReference>
<dbReference type="PROSITE" id="PS50249">
    <property type="entry name" value="MPN"/>
    <property type="match status" value="1"/>
</dbReference>
<dbReference type="Pfam" id="PF13012">
    <property type="entry name" value="MitMem_reg"/>
    <property type="match status" value="1"/>
</dbReference>
<evidence type="ECO:0000256" key="2">
    <source>
        <dbReference type="ARBA" id="ARBA00022942"/>
    </source>
</evidence>
<protein>
    <recommendedName>
        <fullName evidence="4">MPN domain-containing protein</fullName>
    </recommendedName>
</protein>
<proteinExistence type="inferred from homology"/>
<dbReference type="GO" id="GO:0008237">
    <property type="term" value="F:metallopeptidase activity"/>
    <property type="evidence" value="ECO:0007669"/>
    <property type="project" value="InterPro"/>
</dbReference>
<dbReference type="AlphaFoldDB" id="A0A7S3C441"/>
<dbReference type="Gene3D" id="3.40.140.10">
    <property type="entry name" value="Cytidine Deaminase, domain 2"/>
    <property type="match status" value="1"/>
</dbReference>
<dbReference type="CDD" id="cd08062">
    <property type="entry name" value="MPN_RPN7_8"/>
    <property type="match status" value="1"/>
</dbReference>
<dbReference type="GO" id="GO:0043161">
    <property type="term" value="P:proteasome-mediated ubiquitin-dependent protein catabolic process"/>
    <property type="evidence" value="ECO:0007669"/>
    <property type="project" value="TreeGrafter"/>
</dbReference>
<dbReference type="InterPro" id="IPR037518">
    <property type="entry name" value="MPN"/>
</dbReference>
<feature type="region of interest" description="Disordered" evidence="3">
    <location>
        <begin position="299"/>
        <end position="335"/>
    </location>
</feature>
<organism evidence="5">
    <name type="scientific">Prasinoderma singulare</name>
    <dbReference type="NCBI Taxonomy" id="676789"/>
    <lineage>
        <taxon>Eukaryota</taxon>
        <taxon>Viridiplantae</taxon>
        <taxon>Prasinodermophyta</taxon>
        <taxon>Prasinodermophyceae</taxon>
        <taxon>Prasinodermales</taxon>
        <taxon>Prasinodermaceae</taxon>
        <taxon>Prasinoderma</taxon>
    </lineage>
</organism>
<evidence type="ECO:0000256" key="1">
    <source>
        <dbReference type="ARBA" id="ARBA00008568"/>
    </source>
</evidence>
<dbReference type="GO" id="GO:0048731">
    <property type="term" value="P:system development"/>
    <property type="evidence" value="ECO:0007669"/>
    <property type="project" value="UniProtKB-ARBA"/>
</dbReference>
<dbReference type="GO" id="GO:0005838">
    <property type="term" value="C:proteasome regulatory particle"/>
    <property type="evidence" value="ECO:0007669"/>
    <property type="project" value="InterPro"/>
</dbReference>
<dbReference type="SMART" id="SM00232">
    <property type="entry name" value="JAB_MPN"/>
    <property type="match status" value="1"/>
</dbReference>
<dbReference type="Pfam" id="PF01398">
    <property type="entry name" value="JAB"/>
    <property type="match status" value="1"/>
</dbReference>
<reference evidence="5" key="1">
    <citation type="submission" date="2021-01" db="EMBL/GenBank/DDBJ databases">
        <authorList>
            <person name="Corre E."/>
            <person name="Pelletier E."/>
            <person name="Niang G."/>
            <person name="Scheremetjew M."/>
            <person name="Finn R."/>
            <person name="Kale V."/>
            <person name="Holt S."/>
            <person name="Cochrane G."/>
            <person name="Meng A."/>
            <person name="Brown T."/>
            <person name="Cohen L."/>
        </authorList>
    </citation>
    <scope>NUCLEOTIDE SEQUENCE</scope>
    <source>
        <strain evidence="5">RCC927</strain>
    </source>
</reference>
<sequence>MLAPAPPPAAGPPAPGSSAKALPFHKVVVHPLVLLSVVDHYTRVAKDTRKRVVGVLLGEIRKGQVDVTNSFAVPFEEDDSDSSIWFLDHNYLEAMFHMYKRINAKEVVVGWYSSGPTIRASDMEINELLRRYCADPVMCVVDVNPTEEGIPTKSYLAIEEVKPESAEKSARSFVHVQSEVGAYEAEEIGVEHLLRDVKDATVSTLAVEVAAKLGALKGLHARLREMKAYLEDVAAGKLPVKHDILGLLQDLFNSLPNLNVEELVKSFASQTNDMSMAVYLAAIVRAIIALHNLINNRQEMKQWEKDADKKEKEKETEKEKEKGKAGEKEEAEEKK</sequence>
<dbReference type="PANTHER" id="PTHR10540">
    <property type="entry name" value="EUKARYOTIC TRANSLATION INITIATION FACTOR 3 SUBUNIT F-RELATED"/>
    <property type="match status" value="1"/>
</dbReference>
<comment type="similarity">
    <text evidence="1">Belongs to the peptidase M67A family.</text>
</comment>
<dbReference type="EMBL" id="HBHY01022291">
    <property type="protein sequence ID" value="CAE0153594.1"/>
    <property type="molecule type" value="Transcribed_RNA"/>
</dbReference>
<evidence type="ECO:0000259" key="4">
    <source>
        <dbReference type="PROSITE" id="PS50249"/>
    </source>
</evidence>
<name>A0A7S3C441_9VIRI</name>
<keyword evidence="2" id="KW-0647">Proteasome</keyword>
<dbReference type="InterPro" id="IPR000555">
    <property type="entry name" value="JAMM/MPN+_dom"/>
</dbReference>
<dbReference type="FunFam" id="3.40.140.10:FF:000013">
    <property type="entry name" value="26S proteasome non-ATPase regulatory subunit 7"/>
    <property type="match status" value="1"/>
</dbReference>
<accession>A0A7S3C441</accession>
<dbReference type="PANTHER" id="PTHR10540:SF7">
    <property type="entry name" value="26S PROTEASOME NON-ATPASE REGULATORY SUBUNIT 7"/>
    <property type="match status" value="1"/>
</dbReference>
<evidence type="ECO:0000256" key="3">
    <source>
        <dbReference type="SAM" id="MobiDB-lite"/>
    </source>
</evidence>
<dbReference type="InterPro" id="IPR024969">
    <property type="entry name" value="EIF3F/CSN6-like_C"/>
</dbReference>
<feature type="domain" description="MPN" evidence="4">
    <location>
        <begin position="27"/>
        <end position="161"/>
    </location>
</feature>